<evidence type="ECO:0000256" key="6">
    <source>
        <dbReference type="ARBA" id="ARBA00022729"/>
    </source>
</evidence>
<evidence type="ECO:0000256" key="16">
    <source>
        <dbReference type="PIRNR" id="PIRNR000641"/>
    </source>
</evidence>
<dbReference type="SMART" id="SM00473">
    <property type="entry name" value="PAN_AP"/>
    <property type="match status" value="1"/>
</dbReference>
<dbReference type="CDD" id="cd14066">
    <property type="entry name" value="STKc_IRAK"/>
    <property type="match status" value="1"/>
</dbReference>
<dbReference type="Pfam" id="PF01453">
    <property type="entry name" value="B_lectin"/>
    <property type="match status" value="1"/>
</dbReference>
<dbReference type="InterPro" id="IPR021820">
    <property type="entry name" value="S-locus_recpt_kinase_C"/>
</dbReference>
<keyword evidence="11 18" id="KW-0472">Membrane</keyword>
<dbReference type="Gene3D" id="2.90.10.10">
    <property type="entry name" value="Bulb-type lectin domain"/>
    <property type="match status" value="1"/>
</dbReference>
<dbReference type="Pfam" id="PF07714">
    <property type="entry name" value="PK_Tyr_Ser-Thr"/>
    <property type="match status" value="1"/>
</dbReference>
<feature type="region of interest" description="Disordered" evidence="17">
    <location>
        <begin position="803"/>
        <end position="827"/>
    </location>
</feature>
<evidence type="ECO:0000259" key="20">
    <source>
        <dbReference type="PROSITE" id="PS50927"/>
    </source>
</evidence>
<evidence type="ECO:0000259" key="19">
    <source>
        <dbReference type="PROSITE" id="PS50011"/>
    </source>
</evidence>
<evidence type="ECO:0000256" key="14">
    <source>
        <dbReference type="ARBA" id="ARBA00047899"/>
    </source>
</evidence>
<dbReference type="PANTHER" id="PTHR27002">
    <property type="entry name" value="RECEPTOR-LIKE SERINE/THREONINE-PROTEIN KINASE SD1-8"/>
    <property type="match status" value="1"/>
</dbReference>
<evidence type="ECO:0000256" key="13">
    <source>
        <dbReference type="ARBA" id="ARBA00023180"/>
    </source>
</evidence>
<dbReference type="GO" id="GO:0004674">
    <property type="term" value="F:protein serine/threonine kinase activity"/>
    <property type="evidence" value="ECO:0007669"/>
    <property type="project" value="UniProtKB-KW"/>
</dbReference>
<dbReference type="PANTHER" id="PTHR27002:SF851">
    <property type="entry name" value="G-TYPE LECTIN S-RECEPTOR-LIKE SERINE_THREONINE-PROTEIN KINASE SD1-1"/>
    <property type="match status" value="1"/>
</dbReference>
<evidence type="ECO:0000256" key="1">
    <source>
        <dbReference type="ARBA" id="ARBA00004251"/>
    </source>
</evidence>
<dbReference type="Gene3D" id="1.10.510.10">
    <property type="entry name" value="Transferase(Phosphotransferase) domain 1"/>
    <property type="match status" value="1"/>
</dbReference>
<dbReference type="FunFam" id="2.90.10.10:FF:000004">
    <property type="entry name" value="G-type lectin S-receptor-like serine/threonine-protein kinase"/>
    <property type="match status" value="1"/>
</dbReference>
<dbReference type="InterPro" id="IPR000719">
    <property type="entry name" value="Prot_kinase_dom"/>
</dbReference>
<feature type="domain" description="Protein kinase" evidence="19">
    <location>
        <begin position="510"/>
        <end position="795"/>
    </location>
</feature>
<proteinExistence type="inferred from homology"/>
<reference evidence="22" key="2">
    <citation type="submission" date="2020-08" db="EMBL/GenBank/DDBJ databases">
        <title>Plant Genome Project.</title>
        <authorList>
            <person name="Zhang R.-G."/>
        </authorList>
    </citation>
    <scope>NUCLEOTIDE SEQUENCE</scope>
    <source>
        <strain evidence="22">Huo1</strain>
        <tissue evidence="22">Leaf</tissue>
    </source>
</reference>
<accession>A0A8X8VZU6</accession>
<dbReference type="InterPro" id="IPR001480">
    <property type="entry name" value="Bulb-type_lectin_dom"/>
</dbReference>
<keyword evidence="10 18" id="KW-1133">Transmembrane helix</keyword>
<keyword evidence="7 16" id="KW-0547">Nucleotide-binding</keyword>
<dbReference type="GO" id="GO:0005886">
    <property type="term" value="C:plasma membrane"/>
    <property type="evidence" value="ECO:0007669"/>
    <property type="project" value="UniProtKB-SubCell"/>
</dbReference>
<keyword evidence="23" id="KW-1185">Reference proteome</keyword>
<dbReference type="PROSITE" id="PS50927">
    <property type="entry name" value="BULB_LECTIN"/>
    <property type="match status" value="1"/>
</dbReference>
<dbReference type="Gene3D" id="3.30.200.20">
    <property type="entry name" value="Phosphorylase Kinase, domain 1"/>
    <property type="match status" value="1"/>
</dbReference>
<keyword evidence="3 16" id="KW-0723">Serine/threonine-protein kinase</keyword>
<dbReference type="SUPFAM" id="SSF51110">
    <property type="entry name" value="alpha-D-mannose-specific plant lectins"/>
    <property type="match status" value="1"/>
</dbReference>
<evidence type="ECO:0000256" key="7">
    <source>
        <dbReference type="ARBA" id="ARBA00022741"/>
    </source>
</evidence>
<keyword evidence="5 18" id="KW-0812">Transmembrane</keyword>
<reference evidence="22" key="1">
    <citation type="submission" date="2018-01" db="EMBL/GenBank/DDBJ databases">
        <authorList>
            <person name="Mao J.F."/>
        </authorList>
    </citation>
    <scope>NUCLEOTIDE SEQUENCE</scope>
    <source>
        <strain evidence="22">Huo1</strain>
        <tissue evidence="22">Leaf</tissue>
    </source>
</reference>
<dbReference type="GO" id="GO:0048544">
    <property type="term" value="P:recognition of pollen"/>
    <property type="evidence" value="ECO:0007669"/>
    <property type="project" value="InterPro"/>
</dbReference>
<dbReference type="SUPFAM" id="SSF56112">
    <property type="entry name" value="Protein kinase-like (PK-like)"/>
    <property type="match status" value="1"/>
</dbReference>
<dbReference type="GO" id="GO:0005524">
    <property type="term" value="F:ATP binding"/>
    <property type="evidence" value="ECO:0007669"/>
    <property type="project" value="UniProtKB-KW"/>
</dbReference>
<feature type="domain" description="Apple" evidence="21">
    <location>
        <begin position="346"/>
        <end position="427"/>
    </location>
</feature>
<comment type="catalytic activity">
    <reaction evidence="14 16">
        <text>L-threonyl-[protein] + ATP = O-phospho-L-threonyl-[protein] + ADP + H(+)</text>
        <dbReference type="Rhea" id="RHEA:46608"/>
        <dbReference type="Rhea" id="RHEA-COMP:11060"/>
        <dbReference type="Rhea" id="RHEA-COMP:11605"/>
        <dbReference type="ChEBI" id="CHEBI:15378"/>
        <dbReference type="ChEBI" id="CHEBI:30013"/>
        <dbReference type="ChEBI" id="CHEBI:30616"/>
        <dbReference type="ChEBI" id="CHEBI:61977"/>
        <dbReference type="ChEBI" id="CHEBI:456216"/>
        <dbReference type="EC" id="2.7.11.1"/>
    </reaction>
</comment>
<dbReference type="InterPro" id="IPR011009">
    <property type="entry name" value="Kinase-like_dom_sf"/>
</dbReference>
<dbReference type="EC" id="2.7.11.1" evidence="16"/>
<evidence type="ECO:0000256" key="12">
    <source>
        <dbReference type="ARBA" id="ARBA00023157"/>
    </source>
</evidence>
<dbReference type="FunFam" id="3.30.200.20:FF:000195">
    <property type="entry name" value="G-type lectin S-receptor-like serine/threonine-protein kinase"/>
    <property type="match status" value="1"/>
</dbReference>
<protein>
    <recommendedName>
        <fullName evidence="16">Receptor-like serine/threonine-protein kinase</fullName>
        <ecNumber evidence="16">2.7.11.1</ecNumber>
    </recommendedName>
</protein>
<evidence type="ECO:0000256" key="8">
    <source>
        <dbReference type="ARBA" id="ARBA00022777"/>
    </source>
</evidence>
<evidence type="ECO:0000256" key="15">
    <source>
        <dbReference type="ARBA" id="ARBA00048679"/>
    </source>
</evidence>
<dbReference type="CDD" id="cd00028">
    <property type="entry name" value="B_lectin"/>
    <property type="match status" value="1"/>
</dbReference>
<keyword evidence="13" id="KW-0325">Glycoprotein</keyword>
<keyword evidence="6" id="KW-0732">Signal</keyword>
<dbReference type="AlphaFoldDB" id="A0A8X8VZU6"/>
<dbReference type="InterPro" id="IPR000858">
    <property type="entry name" value="S_locus_glycoprot_dom"/>
</dbReference>
<keyword evidence="12" id="KW-1015">Disulfide bond</keyword>
<dbReference type="PROSITE" id="PS00108">
    <property type="entry name" value="PROTEIN_KINASE_ST"/>
    <property type="match status" value="1"/>
</dbReference>
<keyword evidence="8 16" id="KW-0418">Kinase</keyword>
<dbReference type="PROSITE" id="PS50011">
    <property type="entry name" value="PROTEIN_KINASE_DOM"/>
    <property type="match status" value="1"/>
</dbReference>
<dbReference type="EMBL" id="PNBA02000022">
    <property type="protein sequence ID" value="KAG6385414.1"/>
    <property type="molecule type" value="Genomic_DNA"/>
</dbReference>
<dbReference type="InterPro" id="IPR036426">
    <property type="entry name" value="Bulb-type_lectin_dom_sf"/>
</dbReference>
<organism evidence="22">
    <name type="scientific">Salvia splendens</name>
    <name type="common">Scarlet sage</name>
    <dbReference type="NCBI Taxonomy" id="180675"/>
    <lineage>
        <taxon>Eukaryota</taxon>
        <taxon>Viridiplantae</taxon>
        <taxon>Streptophyta</taxon>
        <taxon>Embryophyta</taxon>
        <taxon>Tracheophyta</taxon>
        <taxon>Spermatophyta</taxon>
        <taxon>Magnoliopsida</taxon>
        <taxon>eudicotyledons</taxon>
        <taxon>Gunneridae</taxon>
        <taxon>Pentapetalae</taxon>
        <taxon>asterids</taxon>
        <taxon>lamiids</taxon>
        <taxon>Lamiales</taxon>
        <taxon>Lamiaceae</taxon>
        <taxon>Nepetoideae</taxon>
        <taxon>Mentheae</taxon>
        <taxon>Salviinae</taxon>
        <taxon>Salvia</taxon>
        <taxon>Salvia subgen. Calosphace</taxon>
        <taxon>core Calosphace</taxon>
    </lineage>
</organism>
<keyword evidence="4 16" id="KW-0808">Transferase</keyword>
<dbReference type="CDD" id="cd01098">
    <property type="entry name" value="PAN_AP_plant"/>
    <property type="match status" value="1"/>
</dbReference>
<evidence type="ECO:0000256" key="2">
    <source>
        <dbReference type="ARBA" id="ARBA00022475"/>
    </source>
</evidence>
<dbReference type="SMART" id="SM00220">
    <property type="entry name" value="S_TKc"/>
    <property type="match status" value="1"/>
</dbReference>
<dbReference type="SMART" id="SM00108">
    <property type="entry name" value="B_lectin"/>
    <property type="match status" value="1"/>
</dbReference>
<evidence type="ECO:0000256" key="3">
    <source>
        <dbReference type="ARBA" id="ARBA00022527"/>
    </source>
</evidence>
<comment type="caution">
    <text evidence="22">The sequence shown here is derived from an EMBL/GenBank/DDBJ whole genome shotgun (WGS) entry which is preliminary data.</text>
</comment>
<feature type="transmembrane region" description="Helical" evidence="18">
    <location>
        <begin position="450"/>
        <end position="472"/>
    </location>
</feature>
<dbReference type="FunFam" id="1.10.510.10:FF:000060">
    <property type="entry name" value="G-type lectin S-receptor-like serine/threonine-protein kinase"/>
    <property type="match status" value="1"/>
</dbReference>
<gene>
    <name evidence="22" type="ORF">SASPL_154249</name>
</gene>
<dbReference type="Pfam" id="PF08276">
    <property type="entry name" value="PAN_2"/>
    <property type="match status" value="1"/>
</dbReference>
<evidence type="ECO:0000256" key="11">
    <source>
        <dbReference type="ARBA" id="ARBA00023136"/>
    </source>
</evidence>
<evidence type="ECO:0000256" key="10">
    <source>
        <dbReference type="ARBA" id="ARBA00022989"/>
    </source>
</evidence>
<sequence>MSNSKKLKTSAAGMDKFRNQFLLIYFLLIRSTSSDTINASARITDGETLVSSNGVFELGFFNLNNSTNRYVGIWYSQISVPTYVWVANRESPLTDRFGVLTVTAPGVLAILNRTNGTVWSSSLTTPAPNPIAQLLDSGNLIVKDADDDRFTWQSFDYPCDTLLSGIRLGWNYVTSVETYISSWKSDDDPAKGEYSSHVDPTGYPQMLLKKGDIIQYRIGPWNGLYWSGAPDTSNDPTYFLSLQIFPNEVRYTEGIIGDSVLSMSRLNPNGEGVRSTWNNRTNSWASYTNLPVDNCDNYARCGPHGSCNAGTSPSCGCLERFVPRDPESWGRTDWSDGCVRRISLSCNGDKFLKYSAIKLPDTRNTTYNVERRSLAECQVDCARDCSCVAYTQLNISGDGSGCLFYHGDLIDIRAMASSGQDLYIRMAASEPGDVAGTSRNGGNRGRTRTIVIASTTSLVVVVFVCLIFFYVYGRRRKNDPIVGLFSATHVKEADLPFFSLPTVMKATDNFSNKNKLGEGGFGPVYRGVLEDGQEIAVKRLSKTSRQGVNELRNEVMLIAKLQHRNLVRTLGFCAQGEEYMLIYEYMPNHSLDLTLFDKEKSRLLDWQKRFDIINGIAKGLLYLHQDSRLRIIHRDLKASNILLDADMIPKISDFGLARSFGGNQTEAQTRRVVGTYGYMSPEYAIDGLFSVKSDVFSFGVLVLELVSGHRNRGFILNDHNLNLLGHAWSLYKEDNLRKLVDPCLDEAFDLGQVERAIHVGLLCVQNSPDDRPNMSSVVFMLGNEVALPQAKQPGFFTERDISIDHSSNSSNPTASHNQLTITWTQGR</sequence>
<comment type="subcellular location">
    <subcellularLocation>
        <location evidence="1">Cell membrane</location>
        <topology evidence="1">Single-pass type I membrane protein</topology>
    </subcellularLocation>
</comment>
<dbReference type="PROSITE" id="PS50948">
    <property type="entry name" value="PAN"/>
    <property type="match status" value="1"/>
</dbReference>
<evidence type="ECO:0000313" key="23">
    <source>
        <dbReference type="Proteomes" id="UP000298416"/>
    </source>
</evidence>
<dbReference type="Proteomes" id="UP000298416">
    <property type="component" value="Unassembled WGS sequence"/>
</dbReference>
<feature type="domain" description="Bulb-type lectin" evidence="20">
    <location>
        <begin position="34"/>
        <end position="155"/>
    </location>
</feature>
<dbReference type="InterPro" id="IPR003609">
    <property type="entry name" value="Pan_app"/>
</dbReference>
<comment type="catalytic activity">
    <reaction evidence="15 16">
        <text>L-seryl-[protein] + ATP = O-phospho-L-seryl-[protein] + ADP + H(+)</text>
        <dbReference type="Rhea" id="RHEA:17989"/>
        <dbReference type="Rhea" id="RHEA-COMP:9863"/>
        <dbReference type="Rhea" id="RHEA-COMP:11604"/>
        <dbReference type="ChEBI" id="CHEBI:15378"/>
        <dbReference type="ChEBI" id="CHEBI:29999"/>
        <dbReference type="ChEBI" id="CHEBI:30616"/>
        <dbReference type="ChEBI" id="CHEBI:83421"/>
        <dbReference type="ChEBI" id="CHEBI:456216"/>
        <dbReference type="EC" id="2.7.11.1"/>
    </reaction>
</comment>
<dbReference type="PIRSF" id="PIRSF000641">
    <property type="entry name" value="SRK"/>
    <property type="match status" value="1"/>
</dbReference>
<dbReference type="InterPro" id="IPR008271">
    <property type="entry name" value="Ser/Thr_kinase_AS"/>
</dbReference>
<evidence type="ECO:0000256" key="18">
    <source>
        <dbReference type="SAM" id="Phobius"/>
    </source>
</evidence>
<name>A0A8X8VZU6_SALSN</name>
<evidence type="ECO:0000256" key="9">
    <source>
        <dbReference type="ARBA" id="ARBA00022840"/>
    </source>
</evidence>
<comment type="similarity">
    <text evidence="16">Belongs to the protein kinase superfamily. Ser/Thr protein kinase family.</text>
</comment>
<keyword evidence="9 16" id="KW-0067">ATP-binding</keyword>
<dbReference type="Pfam" id="PF11883">
    <property type="entry name" value="DUF3403"/>
    <property type="match status" value="1"/>
</dbReference>
<feature type="compositionally biased region" description="Polar residues" evidence="17">
    <location>
        <begin position="812"/>
        <end position="827"/>
    </location>
</feature>
<dbReference type="Pfam" id="PF00954">
    <property type="entry name" value="S_locus_glycop"/>
    <property type="match status" value="1"/>
</dbReference>
<evidence type="ECO:0000313" key="22">
    <source>
        <dbReference type="EMBL" id="KAG6385414.1"/>
    </source>
</evidence>
<dbReference type="InterPro" id="IPR001245">
    <property type="entry name" value="Ser-Thr/Tyr_kinase_cat_dom"/>
</dbReference>
<dbReference type="InterPro" id="IPR024171">
    <property type="entry name" value="SRK-like_kinase"/>
</dbReference>
<evidence type="ECO:0000259" key="21">
    <source>
        <dbReference type="PROSITE" id="PS50948"/>
    </source>
</evidence>
<evidence type="ECO:0000256" key="5">
    <source>
        <dbReference type="ARBA" id="ARBA00022692"/>
    </source>
</evidence>
<evidence type="ECO:0000256" key="17">
    <source>
        <dbReference type="SAM" id="MobiDB-lite"/>
    </source>
</evidence>
<keyword evidence="2" id="KW-1003">Cell membrane</keyword>
<evidence type="ECO:0000256" key="4">
    <source>
        <dbReference type="ARBA" id="ARBA00022679"/>
    </source>
</evidence>